<feature type="chain" id="PRO_5011477664" description="Phosphate-selective porin O and P" evidence="1">
    <location>
        <begin position="22"/>
        <end position="435"/>
    </location>
</feature>
<reference evidence="2 3" key="1">
    <citation type="submission" date="2016-09" db="EMBL/GenBank/DDBJ databases">
        <authorList>
            <person name="Capua I."/>
            <person name="De Benedictis P."/>
            <person name="Joannis T."/>
            <person name="Lombin L.H."/>
            <person name="Cattoli G."/>
        </authorList>
    </citation>
    <scope>NUCLEOTIDE SEQUENCE [LARGE SCALE GENOMIC DNA]</scope>
    <source>
        <strain evidence="2 3">A7P-90m</strain>
    </source>
</reference>
<dbReference type="Proteomes" id="UP000199452">
    <property type="component" value="Unassembled WGS sequence"/>
</dbReference>
<evidence type="ECO:0008006" key="4">
    <source>
        <dbReference type="Google" id="ProtNLM"/>
    </source>
</evidence>
<dbReference type="SUPFAM" id="SSF56935">
    <property type="entry name" value="Porins"/>
    <property type="match status" value="1"/>
</dbReference>
<evidence type="ECO:0000256" key="1">
    <source>
        <dbReference type="SAM" id="SignalP"/>
    </source>
</evidence>
<keyword evidence="3" id="KW-1185">Reference proteome</keyword>
<protein>
    <recommendedName>
        <fullName evidence="4">Phosphate-selective porin O and P</fullName>
    </recommendedName>
</protein>
<keyword evidence="1" id="KW-0732">Signal</keyword>
<dbReference type="Gene3D" id="2.40.160.10">
    <property type="entry name" value="Porin"/>
    <property type="match status" value="1"/>
</dbReference>
<organism evidence="2 3">
    <name type="scientific">Williamwhitmania taraxaci</name>
    <dbReference type="NCBI Taxonomy" id="1640674"/>
    <lineage>
        <taxon>Bacteria</taxon>
        <taxon>Pseudomonadati</taxon>
        <taxon>Bacteroidota</taxon>
        <taxon>Bacteroidia</taxon>
        <taxon>Bacteroidales</taxon>
        <taxon>Williamwhitmaniaceae</taxon>
        <taxon>Williamwhitmania</taxon>
    </lineage>
</organism>
<sequence length="435" mass="48012">MQKRLNLFIVALLAFSVNAIAQDSTNPVDTLTSYVEKMNTVITNMQKLKVSGYIQFQYQKADSMGVKSFAGGDFDAKTDSRFALRRGRVKFAYAGTLSNYVLQFDVTEKGLAIKDAYINFTDPWLQALTITGGVFNRPFGYEIAYSSSQRESPERARFTQTLFPGERDLGGMLTFQMPKVSRWNFIKVDAGYFTGNGTNPEFDKKKDFIGRIGIVKATSSETIRYGLGLSYYNGGVYQGTKAAYVMSDASGVQVFSKLAADTTVGSFLKREYKGIDAQLTVESFLGLTTMRGEYVFGIQPGQSKSSTSPTTDFTKVTAPATVPDAYVRKFNGAYVYFVQSIANTPLTLVAKYDIYDPNTKVKGDEVGASATGMKATTAADLKYTTLGLGAVFAVSNNVKLTAYYDMVKNETSSNLSGYTKDLKDNVFTFRMQYKF</sequence>
<accession>A0A1G6IKM5</accession>
<feature type="signal peptide" evidence="1">
    <location>
        <begin position="1"/>
        <end position="21"/>
    </location>
</feature>
<dbReference type="EMBL" id="FMYP01000016">
    <property type="protein sequence ID" value="SDC06973.1"/>
    <property type="molecule type" value="Genomic_DNA"/>
</dbReference>
<dbReference type="STRING" id="1640674.SAMN05216323_101635"/>
<dbReference type="InterPro" id="IPR023614">
    <property type="entry name" value="Porin_dom_sf"/>
</dbReference>
<evidence type="ECO:0000313" key="3">
    <source>
        <dbReference type="Proteomes" id="UP000199452"/>
    </source>
</evidence>
<evidence type="ECO:0000313" key="2">
    <source>
        <dbReference type="EMBL" id="SDC06973.1"/>
    </source>
</evidence>
<proteinExistence type="predicted"/>
<dbReference type="RefSeq" id="WP_092436978.1">
    <property type="nucleotide sequence ID" value="NZ_FMYP01000016.1"/>
</dbReference>
<dbReference type="AlphaFoldDB" id="A0A1G6IKM5"/>
<name>A0A1G6IKM5_9BACT</name>
<dbReference type="OrthoDB" id="925187at2"/>
<gene>
    <name evidence="2" type="ORF">SAMN05216323_101635</name>
</gene>